<accession>A0A7I8VJI8</accession>
<evidence type="ECO:0000313" key="2">
    <source>
        <dbReference type="Proteomes" id="UP000549394"/>
    </source>
</evidence>
<organism evidence="1 2">
    <name type="scientific">Dimorphilus gyrociliatus</name>
    <dbReference type="NCBI Taxonomy" id="2664684"/>
    <lineage>
        <taxon>Eukaryota</taxon>
        <taxon>Metazoa</taxon>
        <taxon>Spiralia</taxon>
        <taxon>Lophotrochozoa</taxon>
        <taxon>Annelida</taxon>
        <taxon>Polychaeta</taxon>
        <taxon>Polychaeta incertae sedis</taxon>
        <taxon>Dinophilidae</taxon>
        <taxon>Dimorphilus</taxon>
    </lineage>
</organism>
<reference evidence="1 2" key="1">
    <citation type="submission" date="2020-08" db="EMBL/GenBank/DDBJ databases">
        <authorList>
            <person name="Hejnol A."/>
        </authorList>
    </citation>
    <scope>NUCLEOTIDE SEQUENCE [LARGE SCALE GENOMIC DNA]</scope>
</reference>
<dbReference type="EMBL" id="CAJFCJ010000006">
    <property type="protein sequence ID" value="CAD5116436.1"/>
    <property type="molecule type" value="Genomic_DNA"/>
</dbReference>
<dbReference type="AlphaFoldDB" id="A0A7I8VJI8"/>
<sequence>MEDYDREPFVYESETSPGLKLIRRSTYSLLILKEILKKIAQSRKVKCEEDEERDREPLNEPFASDLPILDPIDESIVKERRTASRLCEIERLLKRLDLIIFRLLDEIRTIKGLLKALKRRMQRREECFCNEMRLYALEDRYCQTLQSATYLSRLKVGLNREKVSLITGSNYCKVVCNEPRNEVENQARHEDETL</sequence>
<protein>
    <submittedName>
        <fullName evidence="1">Uncharacterized protein</fullName>
    </submittedName>
</protein>
<keyword evidence="2" id="KW-1185">Reference proteome</keyword>
<evidence type="ECO:0000313" key="1">
    <source>
        <dbReference type="EMBL" id="CAD5116436.1"/>
    </source>
</evidence>
<name>A0A7I8VJI8_9ANNE</name>
<dbReference type="Proteomes" id="UP000549394">
    <property type="component" value="Unassembled WGS sequence"/>
</dbReference>
<gene>
    <name evidence="1" type="ORF">DGYR_LOCUS5070</name>
</gene>
<comment type="caution">
    <text evidence="1">The sequence shown here is derived from an EMBL/GenBank/DDBJ whole genome shotgun (WGS) entry which is preliminary data.</text>
</comment>
<proteinExistence type="predicted"/>